<evidence type="ECO:0000256" key="1">
    <source>
        <dbReference type="ARBA" id="ARBA00023125"/>
    </source>
</evidence>
<dbReference type="RefSeq" id="WP_137030135.1">
    <property type="nucleotide sequence ID" value="NZ_SZNK01000001.1"/>
</dbReference>
<dbReference type="Gene3D" id="1.10.260.40">
    <property type="entry name" value="lambda repressor-like DNA-binding domains"/>
    <property type="match status" value="1"/>
</dbReference>
<dbReference type="InterPro" id="IPR050807">
    <property type="entry name" value="TransReg_Diox_bact_type"/>
</dbReference>
<sequence>MKNVEDHIGEIILRYRTQNKLTLSELEEKSGVSKSSISRIENGETKRPELITLLRIFEALDVQYEEIIELYISNETRNSSLHDLLLEAIQLPNEDLTIKIVSRILENPKEKTEDSVEILYNTALTVEDTEIKLVLFNQLAQYCRTRGIQPYMSKALFHRYRIERNNPHRLEETFRHGEEVLYYIEFLSHEERINLCYLMAFDAHDLKKYEQCIELGKMGHAEDSTSNEIKERIALAICNSYMRMGKFEDMESHIEMYEKLGYRFIMERSKYLRAIILSKTGHYQEAIPLLRECVGEATKNNLIHRVNDLIEALLNVNDVNSIEQVINTEEQNFSFDFNNAYNFSGIGNYYKNKGAFLVSRGHFNEGMDAYLQSIVYYGKINRIEEIMSCAVEINMHHCELKKDMDLELLKKLNEVYNVIKFGIRNEG</sequence>
<keyword evidence="1" id="KW-0238">DNA-binding</keyword>
<dbReference type="GO" id="GO:0003677">
    <property type="term" value="F:DNA binding"/>
    <property type="evidence" value="ECO:0007669"/>
    <property type="project" value="UniProtKB-KW"/>
</dbReference>
<dbReference type="CDD" id="cd00093">
    <property type="entry name" value="HTH_XRE"/>
    <property type="match status" value="1"/>
</dbReference>
<reference evidence="3 4" key="1">
    <citation type="submission" date="2019-04" db="EMBL/GenBank/DDBJ databases">
        <title>Whole genome sequencing of Brevibacillus sp. TGS2-1.</title>
        <authorList>
            <person name="Choi A."/>
        </authorList>
    </citation>
    <scope>NUCLEOTIDE SEQUENCE [LARGE SCALE GENOMIC DNA]</scope>
    <source>
        <strain evidence="3 4">TGS2-1</strain>
    </source>
</reference>
<name>A0A4U2Y7V8_9BACL</name>
<gene>
    <name evidence="3" type="ORF">E8L90_15255</name>
</gene>
<dbReference type="InterPro" id="IPR001387">
    <property type="entry name" value="Cro/C1-type_HTH"/>
</dbReference>
<dbReference type="GO" id="GO:0005829">
    <property type="term" value="C:cytosol"/>
    <property type="evidence" value="ECO:0007669"/>
    <property type="project" value="TreeGrafter"/>
</dbReference>
<keyword evidence="4" id="KW-1185">Reference proteome</keyword>
<comment type="caution">
    <text evidence="3">The sequence shown here is derived from an EMBL/GenBank/DDBJ whole genome shotgun (WGS) entry which is preliminary data.</text>
</comment>
<dbReference type="Pfam" id="PF01381">
    <property type="entry name" value="HTH_3"/>
    <property type="match status" value="1"/>
</dbReference>
<dbReference type="Proteomes" id="UP000307841">
    <property type="component" value="Unassembled WGS sequence"/>
</dbReference>
<dbReference type="SUPFAM" id="SSF48452">
    <property type="entry name" value="TPR-like"/>
    <property type="match status" value="2"/>
</dbReference>
<dbReference type="PROSITE" id="PS50943">
    <property type="entry name" value="HTH_CROC1"/>
    <property type="match status" value="1"/>
</dbReference>
<dbReference type="GO" id="GO:0003700">
    <property type="term" value="F:DNA-binding transcription factor activity"/>
    <property type="evidence" value="ECO:0007669"/>
    <property type="project" value="TreeGrafter"/>
</dbReference>
<dbReference type="Gene3D" id="1.25.40.10">
    <property type="entry name" value="Tetratricopeptide repeat domain"/>
    <property type="match status" value="1"/>
</dbReference>
<feature type="domain" description="HTH cro/C1-type" evidence="2">
    <location>
        <begin position="12"/>
        <end position="67"/>
    </location>
</feature>
<evidence type="ECO:0000259" key="2">
    <source>
        <dbReference type="PROSITE" id="PS50943"/>
    </source>
</evidence>
<dbReference type="EMBL" id="SZNK01000001">
    <property type="protein sequence ID" value="TKI56716.1"/>
    <property type="molecule type" value="Genomic_DNA"/>
</dbReference>
<protein>
    <submittedName>
        <fullName evidence="3">Helix-turn-helix transcriptional regulator</fullName>
    </submittedName>
</protein>
<dbReference type="PANTHER" id="PTHR46797">
    <property type="entry name" value="HTH-TYPE TRANSCRIPTIONAL REGULATOR"/>
    <property type="match status" value="1"/>
</dbReference>
<dbReference type="InterPro" id="IPR011990">
    <property type="entry name" value="TPR-like_helical_dom_sf"/>
</dbReference>
<accession>A0A4U2Y7V8</accession>
<dbReference type="AlphaFoldDB" id="A0A4U2Y7V8"/>
<dbReference type="InterPro" id="IPR010982">
    <property type="entry name" value="Lambda_DNA-bd_dom_sf"/>
</dbReference>
<proteinExistence type="predicted"/>
<organism evidence="3 4">
    <name type="scientific">Brevibacillus antibioticus</name>
    <dbReference type="NCBI Taxonomy" id="2570228"/>
    <lineage>
        <taxon>Bacteria</taxon>
        <taxon>Bacillati</taxon>
        <taxon>Bacillota</taxon>
        <taxon>Bacilli</taxon>
        <taxon>Bacillales</taxon>
        <taxon>Paenibacillaceae</taxon>
        <taxon>Brevibacillus</taxon>
    </lineage>
</organism>
<dbReference type="OrthoDB" id="2474838at2"/>
<evidence type="ECO:0000313" key="4">
    <source>
        <dbReference type="Proteomes" id="UP000307841"/>
    </source>
</evidence>
<evidence type="ECO:0000313" key="3">
    <source>
        <dbReference type="EMBL" id="TKI56716.1"/>
    </source>
</evidence>
<dbReference type="SUPFAM" id="SSF47413">
    <property type="entry name" value="lambda repressor-like DNA-binding domains"/>
    <property type="match status" value="1"/>
</dbReference>
<dbReference type="SMART" id="SM00530">
    <property type="entry name" value="HTH_XRE"/>
    <property type="match status" value="1"/>
</dbReference>
<dbReference type="PANTHER" id="PTHR46797:SF1">
    <property type="entry name" value="METHYLPHOSPHONATE SYNTHASE"/>
    <property type="match status" value="1"/>
</dbReference>